<gene>
    <name evidence="1" type="ORF">GCM10011583_73790</name>
</gene>
<dbReference type="InterPro" id="IPR029058">
    <property type="entry name" value="AB_hydrolase_fold"/>
</dbReference>
<evidence type="ECO:0008006" key="3">
    <source>
        <dbReference type="Google" id="ProtNLM"/>
    </source>
</evidence>
<dbReference type="SUPFAM" id="SSF53474">
    <property type="entry name" value="alpha/beta-Hydrolases"/>
    <property type="match status" value="1"/>
</dbReference>
<keyword evidence="2" id="KW-1185">Reference proteome</keyword>
<name>A0ABQ2F0K0_9ACTN</name>
<sequence>MAVVVGVHGIGQRQLGRAQLVGAWGPSLLDGLEATAGRPLPGLPFAFDLAYYGRLFLDASRPSRAATKSGGDDDVSAGLMPEDAAELAQAAGEAAGEEALAAVERETVKGYTRIPFALRVAFRGLDWRFGPGAALVFAGAFREVRRYLRDPGLKAAVDAIVDAAVGGDTRVLVGHSLGSVVALEFVRRNPGCRLDLLVTLGSPLGARFVRALMPDPGYGKEGLPLGLGAWVNVRDPHDPVAFAGDLTRYWPRISDEKVDNQGDAHAVSRYLSKRQTGAALLAVLPLAAR</sequence>
<reference evidence="2" key="1">
    <citation type="journal article" date="2019" name="Int. J. Syst. Evol. Microbiol.">
        <title>The Global Catalogue of Microorganisms (GCM) 10K type strain sequencing project: providing services to taxonomists for standard genome sequencing and annotation.</title>
        <authorList>
            <consortium name="The Broad Institute Genomics Platform"/>
            <consortium name="The Broad Institute Genome Sequencing Center for Infectious Disease"/>
            <person name="Wu L."/>
            <person name="Ma J."/>
        </authorList>
    </citation>
    <scope>NUCLEOTIDE SEQUENCE [LARGE SCALE GENOMIC DNA]</scope>
    <source>
        <strain evidence="2">CGMCC 4.7275</strain>
    </source>
</reference>
<dbReference type="EMBL" id="BMMV01000045">
    <property type="protein sequence ID" value="GGK31179.1"/>
    <property type="molecule type" value="Genomic_DNA"/>
</dbReference>
<accession>A0ABQ2F0K0</accession>
<dbReference type="Proteomes" id="UP000660265">
    <property type="component" value="Unassembled WGS sequence"/>
</dbReference>
<evidence type="ECO:0000313" key="2">
    <source>
        <dbReference type="Proteomes" id="UP000660265"/>
    </source>
</evidence>
<organism evidence="1 2">
    <name type="scientific">Streptomyces camponoticapitis</name>
    <dbReference type="NCBI Taxonomy" id="1616125"/>
    <lineage>
        <taxon>Bacteria</taxon>
        <taxon>Bacillati</taxon>
        <taxon>Actinomycetota</taxon>
        <taxon>Actinomycetes</taxon>
        <taxon>Kitasatosporales</taxon>
        <taxon>Streptomycetaceae</taxon>
        <taxon>Streptomyces</taxon>
    </lineage>
</organism>
<protein>
    <recommendedName>
        <fullName evidence="3">Alpha/beta hydrolase</fullName>
    </recommendedName>
</protein>
<comment type="caution">
    <text evidence="1">The sequence shown here is derived from an EMBL/GenBank/DDBJ whole genome shotgun (WGS) entry which is preliminary data.</text>
</comment>
<evidence type="ECO:0000313" key="1">
    <source>
        <dbReference type="EMBL" id="GGK31179.1"/>
    </source>
</evidence>
<dbReference type="Gene3D" id="3.40.50.1820">
    <property type="entry name" value="alpha/beta hydrolase"/>
    <property type="match status" value="1"/>
</dbReference>
<proteinExistence type="predicted"/>